<gene>
    <name evidence="6" type="ORF">GCM10009533_33570</name>
</gene>
<dbReference type="InterPro" id="IPR018114">
    <property type="entry name" value="TRYPSIN_HIS"/>
</dbReference>
<dbReference type="PRINTS" id="PR00722">
    <property type="entry name" value="CHYMOTRYPSIN"/>
</dbReference>
<feature type="chain" id="PRO_5046846949" evidence="4">
    <location>
        <begin position="25"/>
        <end position="283"/>
    </location>
</feature>
<keyword evidence="3" id="KW-0720">Serine protease</keyword>
<evidence type="ECO:0000256" key="4">
    <source>
        <dbReference type="SAM" id="SignalP"/>
    </source>
</evidence>
<dbReference type="PROSITE" id="PS50240">
    <property type="entry name" value="TRYPSIN_DOM"/>
    <property type="match status" value="1"/>
</dbReference>
<dbReference type="PROSITE" id="PS00135">
    <property type="entry name" value="TRYPSIN_SER"/>
    <property type="match status" value="1"/>
</dbReference>
<evidence type="ECO:0000256" key="3">
    <source>
        <dbReference type="RuleBase" id="RU363034"/>
    </source>
</evidence>
<keyword evidence="4" id="KW-0732">Signal</keyword>
<dbReference type="GO" id="GO:0008233">
    <property type="term" value="F:peptidase activity"/>
    <property type="evidence" value="ECO:0007669"/>
    <property type="project" value="UniProtKB-KW"/>
</dbReference>
<dbReference type="InterPro" id="IPR009003">
    <property type="entry name" value="Peptidase_S1_PA"/>
</dbReference>
<dbReference type="GO" id="GO:0006508">
    <property type="term" value="P:proteolysis"/>
    <property type="evidence" value="ECO:0007669"/>
    <property type="project" value="UniProtKB-KW"/>
</dbReference>
<evidence type="ECO:0000313" key="7">
    <source>
        <dbReference type="Proteomes" id="UP001500729"/>
    </source>
</evidence>
<sequence>MTTKKWVLAAAALGIVLTAAPAAADVQPKIVGGTPAGTDDNPWMMWITDAPDAPEGDTLHCGGTLVTPTKVVTAAHCVDEHPADRMHVVGGRTDLRTDDGEVRGVVSVWKHPGWQHTPPPPGELPRMHPDVAVVTLDRPMPFPALPLATVEDAALYRAGAPARILGWGVTDPDKTYPPDPGEPLPTTSRILQQAQLPITEDEPCLAASESDPYHAVTFDPRQYVCTRYEMGEVTTHGGDSGGPLVAGGKLIGVAAGGTYGLHANYSTFTELITFSEQIQEQLR</sequence>
<accession>A0ABP3MZM5</accession>
<dbReference type="InterPro" id="IPR043504">
    <property type="entry name" value="Peptidase_S1_PA_chymotrypsin"/>
</dbReference>
<dbReference type="Proteomes" id="UP001500729">
    <property type="component" value="Unassembled WGS sequence"/>
</dbReference>
<feature type="domain" description="Peptidase S1" evidence="5">
    <location>
        <begin position="30"/>
        <end position="283"/>
    </location>
</feature>
<protein>
    <submittedName>
        <fullName evidence="6">Serine protease</fullName>
    </submittedName>
</protein>
<keyword evidence="7" id="KW-1185">Reference proteome</keyword>
<evidence type="ECO:0000313" key="6">
    <source>
        <dbReference type="EMBL" id="GAA0531696.1"/>
    </source>
</evidence>
<name>A0ABP3MZM5_SACER</name>
<dbReference type="InterPro" id="IPR001254">
    <property type="entry name" value="Trypsin_dom"/>
</dbReference>
<dbReference type="InterPro" id="IPR001314">
    <property type="entry name" value="Peptidase_S1A"/>
</dbReference>
<evidence type="ECO:0000256" key="2">
    <source>
        <dbReference type="ARBA" id="ARBA00023157"/>
    </source>
</evidence>
<keyword evidence="3 6" id="KW-0645">Protease</keyword>
<dbReference type="EMBL" id="BAAAGS010000020">
    <property type="protein sequence ID" value="GAA0531696.1"/>
    <property type="molecule type" value="Genomic_DNA"/>
</dbReference>
<proteinExistence type="inferred from homology"/>
<dbReference type="PANTHER" id="PTHR24276:SF98">
    <property type="entry name" value="FI18310P1-RELATED"/>
    <property type="match status" value="1"/>
</dbReference>
<dbReference type="RefSeq" id="WP_009944453.1">
    <property type="nucleotide sequence ID" value="NZ_BAAAGS010000020.1"/>
</dbReference>
<reference evidence="7" key="1">
    <citation type="journal article" date="2019" name="Int. J. Syst. Evol. Microbiol.">
        <title>The Global Catalogue of Microorganisms (GCM) 10K type strain sequencing project: providing services to taxonomists for standard genome sequencing and annotation.</title>
        <authorList>
            <consortium name="The Broad Institute Genomics Platform"/>
            <consortium name="The Broad Institute Genome Sequencing Center for Infectious Disease"/>
            <person name="Wu L."/>
            <person name="Ma J."/>
        </authorList>
    </citation>
    <scope>NUCLEOTIDE SEQUENCE [LARGE SCALE GENOMIC DNA]</scope>
    <source>
        <strain evidence="7">JCM 10303</strain>
    </source>
</reference>
<comment type="similarity">
    <text evidence="1">Belongs to the peptidase S1 family.</text>
</comment>
<organism evidence="6 7">
    <name type="scientific">Saccharopolyspora erythraea</name>
    <name type="common">Streptomyces erythraeus</name>
    <dbReference type="NCBI Taxonomy" id="1836"/>
    <lineage>
        <taxon>Bacteria</taxon>
        <taxon>Bacillati</taxon>
        <taxon>Actinomycetota</taxon>
        <taxon>Actinomycetes</taxon>
        <taxon>Pseudonocardiales</taxon>
        <taxon>Pseudonocardiaceae</taxon>
        <taxon>Saccharopolyspora</taxon>
    </lineage>
</organism>
<keyword evidence="3" id="KW-0378">Hydrolase</keyword>
<dbReference type="PROSITE" id="PS00134">
    <property type="entry name" value="TRYPSIN_HIS"/>
    <property type="match status" value="1"/>
</dbReference>
<keyword evidence="2" id="KW-1015">Disulfide bond</keyword>
<evidence type="ECO:0000259" key="5">
    <source>
        <dbReference type="PROSITE" id="PS50240"/>
    </source>
</evidence>
<dbReference type="InterPro" id="IPR033116">
    <property type="entry name" value="TRYPSIN_SER"/>
</dbReference>
<dbReference type="SMART" id="SM00020">
    <property type="entry name" value="Tryp_SPc"/>
    <property type="match status" value="1"/>
</dbReference>
<comment type="caution">
    <text evidence="6">The sequence shown here is derived from an EMBL/GenBank/DDBJ whole genome shotgun (WGS) entry which is preliminary data.</text>
</comment>
<evidence type="ECO:0000256" key="1">
    <source>
        <dbReference type="ARBA" id="ARBA00007664"/>
    </source>
</evidence>
<feature type="signal peptide" evidence="4">
    <location>
        <begin position="1"/>
        <end position="24"/>
    </location>
</feature>
<dbReference type="Gene3D" id="2.40.10.10">
    <property type="entry name" value="Trypsin-like serine proteases"/>
    <property type="match status" value="1"/>
</dbReference>
<dbReference type="InterPro" id="IPR050430">
    <property type="entry name" value="Peptidase_S1"/>
</dbReference>
<dbReference type="SUPFAM" id="SSF50494">
    <property type="entry name" value="Trypsin-like serine proteases"/>
    <property type="match status" value="1"/>
</dbReference>
<dbReference type="PANTHER" id="PTHR24276">
    <property type="entry name" value="POLYSERASE-RELATED"/>
    <property type="match status" value="1"/>
</dbReference>
<dbReference type="Pfam" id="PF00089">
    <property type="entry name" value="Trypsin"/>
    <property type="match status" value="1"/>
</dbReference>